<dbReference type="NCBIfam" id="TIGR02436">
    <property type="entry name" value="four helix bundle protein"/>
    <property type="match status" value="1"/>
</dbReference>
<dbReference type="SUPFAM" id="SSF158446">
    <property type="entry name" value="IVS-encoded protein-like"/>
    <property type="match status" value="1"/>
</dbReference>
<sequence>MLDGNLIAIKSYNFAFNIIELYKFLSESKKEYILSKQLLRCGTSVGANIQEAQAGINKKDFIAKMSIAAKEALETRYWINLLIDSGYISKDKQKTKYILEKIESIIKILTKIIKTSQKEKNE</sequence>
<dbReference type="RefSeq" id="WP_138322890.1">
    <property type="nucleotide sequence ID" value="NZ_CP040463.1"/>
</dbReference>
<dbReference type="PANTHER" id="PTHR38471:SF2">
    <property type="entry name" value="FOUR HELIX BUNDLE PROTEIN"/>
    <property type="match status" value="1"/>
</dbReference>
<name>A0ABX5VAU9_9BACT</name>
<evidence type="ECO:0000313" key="2">
    <source>
        <dbReference type="Proteomes" id="UP000306825"/>
    </source>
</evidence>
<evidence type="ECO:0000313" key="1">
    <source>
        <dbReference type="EMBL" id="QCT93936.1"/>
    </source>
</evidence>
<dbReference type="Pfam" id="PF05635">
    <property type="entry name" value="23S_rRNA_IVP"/>
    <property type="match status" value="1"/>
</dbReference>
<organism evidence="1 2">
    <name type="scientific">Caminibacter mediatlanticus TB-2</name>
    <dbReference type="NCBI Taxonomy" id="391592"/>
    <lineage>
        <taxon>Bacteria</taxon>
        <taxon>Pseudomonadati</taxon>
        <taxon>Campylobacterota</taxon>
        <taxon>Epsilonproteobacteria</taxon>
        <taxon>Nautiliales</taxon>
        <taxon>Nautiliaceae</taxon>
        <taxon>Caminibacter</taxon>
    </lineage>
</organism>
<dbReference type="InterPro" id="IPR012657">
    <property type="entry name" value="23S_rRNA-intervening_sequence"/>
</dbReference>
<accession>A0ABX5VAU9</accession>
<dbReference type="PANTHER" id="PTHR38471">
    <property type="entry name" value="FOUR HELIX BUNDLE PROTEIN"/>
    <property type="match status" value="1"/>
</dbReference>
<dbReference type="InterPro" id="IPR036583">
    <property type="entry name" value="23S_rRNA_IVS_sf"/>
</dbReference>
<dbReference type="EMBL" id="CP040463">
    <property type="protein sequence ID" value="QCT93936.1"/>
    <property type="molecule type" value="Genomic_DNA"/>
</dbReference>
<protein>
    <submittedName>
        <fullName evidence="1">Four helix bundle protein</fullName>
    </submittedName>
</protein>
<dbReference type="PIRSF" id="PIRSF035652">
    <property type="entry name" value="CHP02436"/>
    <property type="match status" value="1"/>
</dbReference>
<gene>
    <name evidence="1" type="ORF">FE773_01695</name>
</gene>
<dbReference type="Proteomes" id="UP000306825">
    <property type="component" value="Chromosome"/>
</dbReference>
<dbReference type="Gene3D" id="1.20.1440.60">
    <property type="entry name" value="23S rRNA-intervening sequence"/>
    <property type="match status" value="1"/>
</dbReference>
<keyword evidence="2" id="KW-1185">Reference proteome</keyword>
<proteinExistence type="predicted"/>
<reference evidence="1 2" key="1">
    <citation type="submission" date="2019-05" db="EMBL/GenBank/DDBJ databases">
        <title>A comparative analysis of the Nautiliaceae.</title>
        <authorList>
            <person name="Grosche A."/>
            <person name="Smedile F."/>
            <person name="Vetriani C."/>
        </authorList>
    </citation>
    <scope>NUCLEOTIDE SEQUENCE [LARGE SCALE GENOMIC DNA]</scope>
    <source>
        <strain evidence="1 2">TB-2</strain>
    </source>
</reference>